<protein>
    <submittedName>
        <fullName evidence="2">Uncharacterized protein</fullName>
    </submittedName>
</protein>
<reference evidence="2 3" key="1">
    <citation type="submission" date="2020-08" db="EMBL/GenBank/DDBJ databases">
        <authorList>
            <person name="Hejnol A."/>
        </authorList>
    </citation>
    <scope>NUCLEOTIDE SEQUENCE [LARGE SCALE GENOMIC DNA]</scope>
</reference>
<sequence length="88" mass="10860">MSATANPKSMRRPKSWDETVEEAYRFQLAGYRDERDYLQINGLEENPDRWEHNGWIKKLKRRDGFFYYFNKTRECSDKDVHRTKIYLY</sequence>
<organism evidence="2 3">
    <name type="scientific">Dimorphilus gyrociliatus</name>
    <dbReference type="NCBI Taxonomy" id="2664684"/>
    <lineage>
        <taxon>Eukaryota</taxon>
        <taxon>Metazoa</taxon>
        <taxon>Spiralia</taxon>
        <taxon>Lophotrochozoa</taxon>
        <taxon>Annelida</taxon>
        <taxon>Polychaeta</taxon>
        <taxon>Polychaeta incertae sedis</taxon>
        <taxon>Dinophilidae</taxon>
        <taxon>Dimorphilus</taxon>
    </lineage>
</organism>
<evidence type="ECO:0000313" key="3">
    <source>
        <dbReference type="Proteomes" id="UP000549394"/>
    </source>
</evidence>
<dbReference type="GO" id="GO:0005634">
    <property type="term" value="C:nucleus"/>
    <property type="evidence" value="ECO:0007669"/>
    <property type="project" value="InterPro"/>
</dbReference>
<evidence type="ECO:0000256" key="1">
    <source>
        <dbReference type="ARBA" id="ARBA00008514"/>
    </source>
</evidence>
<comment type="caution">
    <text evidence="2">The sequence shown here is derived from an EMBL/GenBank/DDBJ whole genome shotgun (WGS) entry which is preliminary data.</text>
</comment>
<dbReference type="OrthoDB" id="10023051at2759"/>
<keyword evidence="3" id="KW-1185">Reference proteome</keyword>
<dbReference type="EMBL" id="CAJFCJ010000009">
    <property type="protein sequence ID" value="CAD5118498.1"/>
    <property type="molecule type" value="Genomic_DNA"/>
</dbReference>
<dbReference type="PANTHER" id="PTHR17008">
    <property type="entry name" value="MEIOSIS-EXPRESSED GENE 1 PROTEIN"/>
    <property type="match status" value="1"/>
</dbReference>
<proteinExistence type="inferred from homology"/>
<comment type="similarity">
    <text evidence="1">Belongs to the MEIG1 family.</text>
</comment>
<evidence type="ECO:0000313" key="2">
    <source>
        <dbReference type="EMBL" id="CAD5118498.1"/>
    </source>
</evidence>
<name>A0A7I8VVA3_9ANNE</name>
<accession>A0A7I8VVA3</accession>
<dbReference type="AlphaFoldDB" id="A0A7I8VVA3"/>
<gene>
    <name evidence="2" type="ORF">DGYR_LOCUS6867</name>
</gene>
<dbReference type="Proteomes" id="UP000549394">
    <property type="component" value="Unassembled WGS sequence"/>
</dbReference>
<dbReference type="Pfam" id="PF15163">
    <property type="entry name" value="Meiosis_expr"/>
    <property type="match status" value="1"/>
</dbReference>
<dbReference type="PANTHER" id="PTHR17008:SF1">
    <property type="entry name" value="MEIOSIS EXPRESSED GENE 1 PROTEIN HOMOLOG"/>
    <property type="match status" value="1"/>
</dbReference>
<dbReference type="InterPro" id="IPR020186">
    <property type="entry name" value="Meiosis-expressed_gene_1"/>
</dbReference>